<proteinExistence type="predicted"/>
<sequence>MDGRDAAEFSGGKEDWARAAAEAERCAAFVPDVEEELVVAEGRSCYDCRYRRWSATSFTCHGPANAVAPSVSAHPAVAKRP</sequence>
<dbReference type="Proteomes" id="UP000636888">
    <property type="component" value="Unassembled WGS sequence"/>
</dbReference>
<evidence type="ECO:0000313" key="1">
    <source>
        <dbReference type="EMBL" id="MBJ6725292.1"/>
    </source>
</evidence>
<dbReference type="RefSeq" id="WP_199384180.1">
    <property type="nucleotide sequence ID" value="NZ_JAEMHM010000008.1"/>
</dbReference>
<gene>
    <name evidence="1" type="ORF">JFN93_11275</name>
</gene>
<reference evidence="1" key="1">
    <citation type="submission" date="2020-12" db="EMBL/GenBank/DDBJ databases">
        <title>Geomonas sp. Red875, isolated from river sediment.</title>
        <authorList>
            <person name="Xu Z."/>
            <person name="Zhang Z."/>
            <person name="Masuda Y."/>
            <person name="Itoh H."/>
            <person name="Senoo K."/>
        </authorList>
    </citation>
    <scope>NUCLEOTIDE SEQUENCE</scope>
    <source>
        <strain evidence="1">Red875</strain>
    </source>
</reference>
<keyword evidence="2" id="KW-1185">Reference proteome</keyword>
<accession>A0A8J7M0I0</accession>
<evidence type="ECO:0000313" key="2">
    <source>
        <dbReference type="Proteomes" id="UP000636888"/>
    </source>
</evidence>
<dbReference type="EMBL" id="JAEMHM010000008">
    <property type="protein sequence ID" value="MBJ6725292.1"/>
    <property type="molecule type" value="Genomic_DNA"/>
</dbReference>
<organism evidence="1 2">
    <name type="scientific">Geomesophilobacter sediminis</name>
    <dbReference type="NCBI Taxonomy" id="2798584"/>
    <lineage>
        <taxon>Bacteria</taxon>
        <taxon>Pseudomonadati</taxon>
        <taxon>Thermodesulfobacteriota</taxon>
        <taxon>Desulfuromonadia</taxon>
        <taxon>Geobacterales</taxon>
        <taxon>Geobacteraceae</taxon>
        <taxon>Geomesophilobacter</taxon>
    </lineage>
</organism>
<name>A0A8J7M0I0_9BACT</name>
<dbReference type="AlphaFoldDB" id="A0A8J7M0I0"/>
<protein>
    <submittedName>
        <fullName evidence="1">Uncharacterized protein</fullName>
    </submittedName>
</protein>
<comment type="caution">
    <text evidence="1">The sequence shown here is derived from an EMBL/GenBank/DDBJ whole genome shotgun (WGS) entry which is preliminary data.</text>
</comment>